<evidence type="ECO:0000259" key="1">
    <source>
        <dbReference type="Pfam" id="PF01638"/>
    </source>
</evidence>
<dbReference type="KEGG" id="brs:S23_61820"/>
<dbReference type="SUPFAM" id="SSF46785">
    <property type="entry name" value="Winged helix' DNA-binding domain"/>
    <property type="match status" value="1"/>
</dbReference>
<evidence type="ECO:0000313" key="2">
    <source>
        <dbReference type="EMBL" id="BAL79370.1"/>
    </source>
</evidence>
<dbReference type="EMBL" id="AP012279">
    <property type="protein sequence ID" value="BAL79370.1"/>
    <property type="molecule type" value="Genomic_DNA"/>
</dbReference>
<dbReference type="InterPro" id="IPR036390">
    <property type="entry name" value="WH_DNA-bd_sf"/>
</dbReference>
<protein>
    <submittedName>
        <fullName evidence="2">HxlR family transcriptional regulatory protein</fullName>
    </submittedName>
</protein>
<dbReference type="Proteomes" id="UP000007886">
    <property type="component" value="Chromosome"/>
</dbReference>
<keyword evidence="3" id="KW-1185">Reference proteome</keyword>
<dbReference type="InterPro" id="IPR002577">
    <property type="entry name" value="HTH_HxlR"/>
</dbReference>
<accession>A0AAI8MIZ7</accession>
<sequence length="54" mass="6116">MKRTDYKEVPPRVDYSLTPLGRSLAKAPRAALFVGHGAEVSRVFAERETWNANR</sequence>
<reference evidence="2 3" key="1">
    <citation type="journal article" date="2012" name="Microbes Environ.">
        <title>Complete genome sequence of Bradyrhizobium sp. S23321: insights into symbiosis evolution in soil oligotrophs.</title>
        <authorList>
            <person name="Okubo T."/>
            <person name="Tsukui T."/>
            <person name="Maita H."/>
            <person name="Okamoto S."/>
            <person name="Oshima K."/>
            <person name="Fujisawa T."/>
            <person name="Saito A."/>
            <person name="Futamata H."/>
            <person name="Hattori R."/>
            <person name="Shimomura Y."/>
            <person name="Haruta S."/>
            <person name="Morimoto S."/>
            <person name="Wang Y."/>
            <person name="Sakai Y."/>
            <person name="Hattori M."/>
            <person name="Aizawa S."/>
            <person name="Nagashima K.V.P."/>
            <person name="Masuda S."/>
            <person name="Hattori T."/>
            <person name="Yamashita A."/>
            <person name="Bao Z."/>
            <person name="Hayatsu M."/>
            <person name="Kajiya-Kanegae H."/>
            <person name="Yoshinaga I."/>
            <person name="Sakamoto K."/>
            <person name="Toyota K."/>
            <person name="Nakao M."/>
            <person name="Kohara M."/>
            <person name="Anda M."/>
            <person name="Niwa R."/>
            <person name="Jung-Hwan P."/>
            <person name="Sameshima-Saito R."/>
            <person name="Tokuda S."/>
            <person name="Yamamoto S."/>
            <person name="Yamamoto S."/>
            <person name="Yokoyama T."/>
            <person name="Akutsu T."/>
            <person name="Nakamura Y."/>
            <person name="Nakahira-Yanaka Y."/>
            <person name="Takada Hoshino Y."/>
            <person name="Hirakawa H."/>
            <person name="Mitsui H."/>
            <person name="Terasawa K."/>
            <person name="Itakura M."/>
            <person name="Sato S."/>
            <person name="Ikeda-Ohtsubo W."/>
            <person name="Sakakura N."/>
            <person name="Kaminuma E."/>
            <person name="Minamisawa K."/>
        </authorList>
    </citation>
    <scope>NUCLEOTIDE SEQUENCE [LARGE SCALE GENOMIC DNA]</scope>
    <source>
        <strain evidence="2 3">S23321</strain>
    </source>
</reference>
<dbReference type="Gene3D" id="1.10.10.10">
    <property type="entry name" value="Winged helix-like DNA-binding domain superfamily/Winged helix DNA-binding domain"/>
    <property type="match status" value="1"/>
</dbReference>
<dbReference type="InterPro" id="IPR036388">
    <property type="entry name" value="WH-like_DNA-bd_sf"/>
</dbReference>
<dbReference type="AlphaFoldDB" id="A0AAI8MIZ7"/>
<name>A0AAI8MIZ7_9BRAD</name>
<dbReference type="Pfam" id="PF01638">
    <property type="entry name" value="HxlR"/>
    <property type="match status" value="1"/>
</dbReference>
<proteinExistence type="predicted"/>
<feature type="domain" description="HTH hxlR-type" evidence="1">
    <location>
        <begin position="2"/>
        <end position="26"/>
    </location>
</feature>
<gene>
    <name evidence="2" type="ORF">S23_61820</name>
</gene>
<evidence type="ECO:0000313" key="3">
    <source>
        <dbReference type="Proteomes" id="UP000007886"/>
    </source>
</evidence>
<organism evidence="2 3">
    <name type="scientific">Bradyrhizobium cosmicum</name>
    <dbReference type="NCBI Taxonomy" id="1404864"/>
    <lineage>
        <taxon>Bacteria</taxon>
        <taxon>Pseudomonadati</taxon>
        <taxon>Pseudomonadota</taxon>
        <taxon>Alphaproteobacteria</taxon>
        <taxon>Hyphomicrobiales</taxon>
        <taxon>Nitrobacteraceae</taxon>
        <taxon>Bradyrhizobium</taxon>
    </lineage>
</organism>